<feature type="non-terminal residue" evidence="1">
    <location>
        <position position="1"/>
    </location>
</feature>
<organism evidence="1 2">
    <name type="scientific">Rubroshorea leprosula</name>
    <dbReference type="NCBI Taxonomy" id="152421"/>
    <lineage>
        <taxon>Eukaryota</taxon>
        <taxon>Viridiplantae</taxon>
        <taxon>Streptophyta</taxon>
        <taxon>Embryophyta</taxon>
        <taxon>Tracheophyta</taxon>
        <taxon>Spermatophyta</taxon>
        <taxon>Magnoliopsida</taxon>
        <taxon>eudicotyledons</taxon>
        <taxon>Gunneridae</taxon>
        <taxon>Pentapetalae</taxon>
        <taxon>rosids</taxon>
        <taxon>malvids</taxon>
        <taxon>Malvales</taxon>
        <taxon>Dipterocarpaceae</taxon>
        <taxon>Rubroshorea</taxon>
    </lineage>
</organism>
<accession>A0AAV5N0A5</accession>
<proteinExistence type="predicted"/>
<evidence type="ECO:0000313" key="2">
    <source>
        <dbReference type="Proteomes" id="UP001054252"/>
    </source>
</evidence>
<dbReference type="Proteomes" id="UP001054252">
    <property type="component" value="Unassembled WGS sequence"/>
</dbReference>
<name>A0AAV5N0A5_9ROSI</name>
<dbReference type="EMBL" id="BPVZ01002912">
    <property type="protein sequence ID" value="GKV54047.1"/>
    <property type="molecule type" value="Genomic_DNA"/>
</dbReference>
<sequence>YRIEKQALVFAVSALS</sequence>
<evidence type="ECO:0000313" key="1">
    <source>
        <dbReference type="EMBL" id="GKV54047.1"/>
    </source>
</evidence>
<reference evidence="1 2" key="1">
    <citation type="journal article" date="2021" name="Commun. Biol.">
        <title>The genome of Shorea leprosula (Dipterocarpaceae) highlights the ecological relevance of drought in aseasonal tropical rainforests.</title>
        <authorList>
            <person name="Ng K.K.S."/>
            <person name="Kobayashi M.J."/>
            <person name="Fawcett J.A."/>
            <person name="Hatakeyama M."/>
            <person name="Paape T."/>
            <person name="Ng C.H."/>
            <person name="Ang C.C."/>
            <person name="Tnah L.H."/>
            <person name="Lee C.T."/>
            <person name="Nishiyama T."/>
            <person name="Sese J."/>
            <person name="O'Brien M.J."/>
            <person name="Copetti D."/>
            <person name="Mohd Noor M.I."/>
            <person name="Ong R.C."/>
            <person name="Putra M."/>
            <person name="Sireger I.Z."/>
            <person name="Indrioko S."/>
            <person name="Kosugi Y."/>
            <person name="Izuno A."/>
            <person name="Isagi Y."/>
            <person name="Lee S.L."/>
            <person name="Shimizu K.K."/>
        </authorList>
    </citation>
    <scope>NUCLEOTIDE SEQUENCE [LARGE SCALE GENOMIC DNA]</scope>
    <source>
        <strain evidence="1">214</strain>
    </source>
</reference>
<protein>
    <submittedName>
        <fullName evidence="1">Uncharacterized protein</fullName>
    </submittedName>
</protein>
<keyword evidence="2" id="KW-1185">Reference proteome</keyword>
<comment type="caution">
    <text evidence="1">The sequence shown here is derived from an EMBL/GenBank/DDBJ whole genome shotgun (WGS) entry which is preliminary data.</text>
</comment>
<dbReference type="AlphaFoldDB" id="A0AAV5N0A5"/>
<gene>
    <name evidence="1" type="ORF">SLEP1_g60557</name>
</gene>